<evidence type="ECO:0000256" key="1">
    <source>
        <dbReference type="SAM" id="Phobius"/>
    </source>
</evidence>
<proteinExistence type="predicted"/>
<keyword evidence="1" id="KW-0472">Membrane</keyword>
<evidence type="ECO:0000313" key="2">
    <source>
        <dbReference type="EMBL" id="ASN72582.1"/>
    </source>
</evidence>
<dbReference type="EMBL" id="MF417960">
    <property type="protein sequence ID" value="ASN72582.1"/>
    <property type="molecule type" value="Genomic_DNA"/>
</dbReference>
<accession>A0A2H4JBE6</accession>
<keyword evidence="1" id="KW-1133">Transmembrane helix</keyword>
<feature type="transmembrane region" description="Helical" evidence="1">
    <location>
        <begin position="138"/>
        <end position="161"/>
    </location>
</feature>
<reference evidence="2" key="1">
    <citation type="submission" date="2017-06" db="EMBL/GenBank/DDBJ databases">
        <title>Novel phages from South African skin metaviromes.</title>
        <authorList>
            <person name="van Zyl L.J."/>
            <person name="Abrahams Y."/>
            <person name="Stander E.A."/>
            <person name="Kirby B.M."/>
            <person name="Clavaud C."/>
            <person name="Farcet C."/>
            <person name="Breton L."/>
            <person name="Trindade M.I."/>
        </authorList>
    </citation>
    <scope>NUCLEOTIDE SEQUENCE</scope>
</reference>
<name>A0A2H4JBE6_9CAUD</name>
<gene>
    <name evidence="2" type="ORF">9F4_6</name>
</gene>
<sequence length="185" mass="21255">MTIRPLLYGWIFYLALAWLTSIGIFYSDIAIHNDLHRFLPVIERAEAYFVENNELPFLKKTAWIYEKDLALFVMMLLWGGICSRYFLKVNFVGVLEFARYKENALGIIMVLACVFAILSNIFGPGYEDSTRGLFSNKLYLFSTIFGAFNYTVTLPLLFPLIAFGVSGFFSPIDKIDHELTNLNNK</sequence>
<organism evidence="2">
    <name type="scientific">uncultured Caudovirales phage</name>
    <dbReference type="NCBI Taxonomy" id="2100421"/>
    <lineage>
        <taxon>Viruses</taxon>
        <taxon>Duplodnaviria</taxon>
        <taxon>Heunggongvirae</taxon>
        <taxon>Uroviricota</taxon>
        <taxon>Caudoviricetes</taxon>
        <taxon>Peduoviridae</taxon>
        <taxon>Maltschvirus</taxon>
        <taxon>Maltschvirus maltsch</taxon>
    </lineage>
</organism>
<feature type="transmembrane region" description="Helical" evidence="1">
    <location>
        <begin position="6"/>
        <end position="27"/>
    </location>
</feature>
<feature type="transmembrane region" description="Helical" evidence="1">
    <location>
        <begin position="107"/>
        <end position="126"/>
    </location>
</feature>
<feature type="transmembrane region" description="Helical" evidence="1">
    <location>
        <begin position="69"/>
        <end position="87"/>
    </location>
</feature>
<protein>
    <submittedName>
        <fullName evidence="2">Uncharacterized protein</fullName>
    </submittedName>
</protein>
<keyword evidence="1" id="KW-0812">Transmembrane</keyword>